<dbReference type="EMBL" id="BKCJ011352349">
    <property type="protein sequence ID" value="GFD24417.1"/>
    <property type="molecule type" value="Genomic_DNA"/>
</dbReference>
<comment type="caution">
    <text evidence="1">The sequence shown here is derived from an EMBL/GenBank/DDBJ whole genome shotgun (WGS) entry which is preliminary data.</text>
</comment>
<gene>
    <name evidence="1" type="ORF">Tci_896386</name>
</gene>
<accession>A0A699UP65</accession>
<sequence length="119" mass="13168">MVQCKADEFRALGGESARVEYPTFGVAQGVSLAGTHNAIKEPSRSMSTGHGIVYSVCDILDFNPVPINVVFDFFKVSLLNPVDIDNFIRDIDSYKFKVWSILTKEQRDGVIDIVGVLLD</sequence>
<organism evidence="1">
    <name type="scientific">Tanacetum cinerariifolium</name>
    <name type="common">Dalmatian daisy</name>
    <name type="synonym">Chrysanthemum cinerariifolium</name>
    <dbReference type="NCBI Taxonomy" id="118510"/>
    <lineage>
        <taxon>Eukaryota</taxon>
        <taxon>Viridiplantae</taxon>
        <taxon>Streptophyta</taxon>
        <taxon>Embryophyta</taxon>
        <taxon>Tracheophyta</taxon>
        <taxon>Spermatophyta</taxon>
        <taxon>Magnoliopsida</taxon>
        <taxon>eudicotyledons</taxon>
        <taxon>Gunneridae</taxon>
        <taxon>Pentapetalae</taxon>
        <taxon>asterids</taxon>
        <taxon>campanulids</taxon>
        <taxon>Asterales</taxon>
        <taxon>Asteraceae</taxon>
        <taxon>Asteroideae</taxon>
        <taxon>Anthemideae</taxon>
        <taxon>Anthemidinae</taxon>
        <taxon>Tanacetum</taxon>
    </lineage>
</organism>
<reference evidence="1" key="1">
    <citation type="journal article" date="2019" name="Sci. Rep.">
        <title>Draft genome of Tanacetum cinerariifolium, the natural source of mosquito coil.</title>
        <authorList>
            <person name="Yamashiro T."/>
            <person name="Shiraishi A."/>
            <person name="Satake H."/>
            <person name="Nakayama K."/>
        </authorList>
    </citation>
    <scope>NUCLEOTIDE SEQUENCE</scope>
</reference>
<proteinExistence type="predicted"/>
<evidence type="ECO:0000313" key="1">
    <source>
        <dbReference type="EMBL" id="GFD24417.1"/>
    </source>
</evidence>
<name>A0A699UP65_TANCI</name>
<protein>
    <submittedName>
        <fullName evidence="1">Uncharacterized protein</fullName>
    </submittedName>
</protein>
<feature type="non-terminal residue" evidence="1">
    <location>
        <position position="119"/>
    </location>
</feature>
<dbReference type="AlphaFoldDB" id="A0A699UP65"/>